<dbReference type="InterPro" id="IPR050571">
    <property type="entry name" value="Class-IV_PLP-Dep_Aminotrnsfr"/>
</dbReference>
<comment type="similarity">
    <text evidence="2 4">Belongs to the class-IV pyridoxal-phosphate-dependent aminotransferase family.</text>
</comment>
<evidence type="ECO:0000313" key="6">
    <source>
        <dbReference type="EMBL" id="RJX44539.1"/>
    </source>
</evidence>
<evidence type="ECO:0000256" key="3">
    <source>
        <dbReference type="ARBA" id="ARBA00022898"/>
    </source>
</evidence>
<dbReference type="OrthoDB" id="196861at2157"/>
<sequence>MSDPADPTTDENSPANADLVFHVDGELVPADEASVNVADRGFLYGDAAFETMRAYGGEIFAWDAHADRLQETCSVLGLEHGLATDDLHRRIADTLAANDLSEAYVRLSITRGVQPGKLTPDEAVDPTVVVIVKSLPSGGSDGQPVYEEPATLQTVKTKRVPDAAIPARAKTHNYLNGILARLELRVSDADEAIMVDADGHVAEGATSNLFFVRDNALRTPSLDGPVLPGITRRVVLNIADEEGIPVEEGQYTPDEIRNADEVFLTNSTWEIRPVDVVDGIRIADDAGNDAGNDDAGGDDSNSETTGSTAAGPVTTLLSRLFAARIEREHYD</sequence>
<keyword evidence="7" id="KW-1185">Reference proteome</keyword>
<evidence type="ECO:0000256" key="5">
    <source>
        <dbReference type="SAM" id="MobiDB-lite"/>
    </source>
</evidence>
<dbReference type="InterPro" id="IPR043132">
    <property type="entry name" value="BCAT-like_C"/>
</dbReference>
<accession>A0A3A6PXR9</accession>
<dbReference type="Gene3D" id="3.20.10.10">
    <property type="entry name" value="D-amino Acid Aminotransferase, subunit A, domain 2"/>
    <property type="match status" value="1"/>
</dbReference>
<dbReference type="InterPro" id="IPR036038">
    <property type="entry name" value="Aminotransferase-like"/>
</dbReference>
<dbReference type="SUPFAM" id="SSF56752">
    <property type="entry name" value="D-aminoacid aminotransferase-like PLP-dependent enzymes"/>
    <property type="match status" value="1"/>
</dbReference>
<evidence type="ECO:0000313" key="7">
    <source>
        <dbReference type="Proteomes" id="UP000276588"/>
    </source>
</evidence>
<name>A0A3A6PXR9_9EURY</name>
<dbReference type="InterPro" id="IPR018300">
    <property type="entry name" value="Aminotrans_IV_CS"/>
</dbReference>
<comment type="caution">
    <text evidence="6">The sequence shown here is derived from an EMBL/GenBank/DDBJ whole genome shotgun (WGS) entry which is preliminary data.</text>
</comment>
<dbReference type="PANTHER" id="PTHR42743:SF11">
    <property type="entry name" value="AMINODEOXYCHORISMATE LYASE"/>
    <property type="match status" value="1"/>
</dbReference>
<dbReference type="FunFam" id="3.20.10.10:FF:000002">
    <property type="entry name" value="D-alanine aminotransferase"/>
    <property type="match status" value="1"/>
</dbReference>
<reference evidence="6 7" key="1">
    <citation type="submission" date="2018-06" db="EMBL/GenBank/DDBJ databases">
        <title>Halonotius sp. F13-13 a new haloarchaeeon isolated from a solar saltern from Isla Cristina, Huelva, Spain.</title>
        <authorList>
            <person name="Duran-Viseras A."/>
            <person name="Sanchez-Porro C."/>
            <person name="Ventosa A."/>
        </authorList>
    </citation>
    <scope>NUCLEOTIDE SEQUENCE [LARGE SCALE GENOMIC DNA]</scope>
    <source>
        <strain evidence="6 7">F13-13</strain>
    </source>
</reference>
<dbReference type="GO" id="GO:0046394">
    <property type="term" value="P:carboxylic acid biosynthetic process"/>
    <property type="evidence" value="ECO:0007669"/>
    <property type="project" value="UniProtKB-ARBA"/>
</dbReference>
<dbReference type="GO" id="GO:0008652">
    <property type="term" value="P:amino acid biosynthetic process"/>
    <property type="evidence" value="ECO:0007669"/>
    <property type="project" value="UniProtKB-ARBA"/>
</dbReference>
<dbReference type="Proteomes" id="UP000276588">
    <property type="component" value="Unassembled WGS sequence"/>
</dbReference>
<dbReference type="Pfam" id="PF01063">
    <property type="entry name" value="Aminotran_4"/>
    <property type="match status" value="1"/>
</dbReference>
<evidence type="ECO:0000256" key="4">
    <source>
        <dbReference type="RuleBase" id="RU004106"/>
    </source>
</evidence>
<proteinExistence type="inferred from homology"/>
<dbReference type="PANTHER" id="PTHR42743">
    <property type="entry name" value="AMINO-ACID AMINOTRANSFERASE"/>
    <property type="match status" value="1"/>
</dbReference>
<dbReference type="EMBL" id="QKNY01000004">
    <property type="protein sequence ID" value="RJX44539.1"/>
    <property type="molecule type" value="Genomic_DNA"/>
</dbReference>
<dbReference type="PROSITE" id="PS00770">
    <property type="entry name" value="AA_TRANSFER_CLASS_4"/>
    <property type="match status" value="1"/>
</dbReference>
<feature type="compositionally biased region" description="Acidic residues" evidence="5">
    <location>
        <begin position="291"/>
        <end position="301"/>
    </location>
</feature>
<feature type="region of interest" description="Disordered" evidence="5">
    <location>
        <begin position="285"/>
        <end position="311"/>
    </location>
</feature>
<keyword evidence="6" id="KW-0456">Lyase</keyword>
<dbReference type="GO" id="GO:0016829">
    <property type="term" value="F:lyase activity"/>
    <property type="evidence" value="ECO:0007669"/>
    <property type="project" value="UniProtKB-KW"/>
</dbReference>
<dbReference type="Gene3D" id="3.30.470.10">
    <property type="match status" value="1"/>
</dbReference>
<dbReference type="InterPro" id="IPR001544">
    <property type="entry name" value="Aminotrans_IV"/>
</dbReference>
<comment type="cofactor">
    <cofactor evidence="1">
        <name>pyridoxal 5'-phosphate</name>
        <dbReference type="ChEBI" id="CHEBI:597326"/>
    </cofactor>
</comment>
<dbReference type="InterPro" id="IPR043131">
    <property type="entry name" value="BCAT-like_N"/>
</dbReference>
<dbReference type="AlphaFoldDB" id="A0A3A6PXR9"/>
<evidence type="ECO:0000256" key="1">
    <source>
        <dbReference type="ARBA" id="ARBA00001933"/>
    </source>
</evidence>
<dbReference type="RefSeq" id="WP_120101176.1">
    <property type="nucleotide sequence ID" value="NZ_QKNY01000004.1"/>
</dbReference>
<organism evidence="6 7">
    <name type="scientific">Halonotius aquaticus</name>
    <dbReference type="NCBI Taxonomy" id="2216978"/>
    <lineage>
        <taxon>Archaea</taxon>
        <taxon>Methanobacteriati</taxon>
        <taxon>Methanobacteriota</taxon>
        <taxon>Stenosarchaea group</taxon>
        <taxon>Halobacteria</taxon>
        <taxon>Halobacteriales</taxon>
        <taxon>Haloferacaceae</taxon>
        <taxon>Halonotius</taxon>
    </lineage>
</organism>
<gene>
    <name evidence="6" type="ORF">DM826_02705</name>
</gene>
<keyword evidence="3" id="KW-0663">Pyridoxal phosphate</keyword>
<evidence type="ECO:0000256" key="2">
    <source>
        <dbReference type="ARBA" id="ARBA00009320"/>
    </source>
</evidence>
<protein>
    <submittedName>
        <fullName evidence="6">Aminodeoxychorismate lyase</fullName>
    </submittedName>
</protein>